<gene>
    <name evidence="2" type="ORF">V9T40_001615</name>
</gene>
<name>A0AAN9Y6H4_9HEMI</name>
<protein>
    <submittedName>
        <fullName evidence="2">Uncharacterized protein</fullName>
    </submittedName>
</protein>
<dbReference type="Pfam" id="PF14969">
    <property type="entry name" value="DUF4508"/>
    <property type="match status" value="1"/>
</dbReference>
<comment type="caution">
    <text evidence="2">The sequence shown here is derived from an EMBL/GenBank/DDBJ whole genome shotgun (WGS) entry which is preliminary data.</text>
</comment>
<reference evidence="2 3" key="1">
    <citation type="submission" date="2024-03" db="EMBL/GenBank/DDBJ databases">
        <title>Adaptation during the transition from Ophiocordyceps entomopathogen to insect associate is accompanied by gene loss and intensified selection.</title>
        <authorList>
            <person name="Ward C.M."/>
            <person name="Onetto C.A."/>
            <person name="Borneman A.R."/>
        </authorList>
    </citation>
    <scope>NUCLEOTIDE SEQUENCE [LARGE SCALE GENOMIC DNA]</scope>
    <source>
        <strain evidence="2">AWRI1</strain>
        <tissue evidence="2">Single Adult Female</tissue>
    </source>
</reference>
<dbReference type="InterPro" id="IPR028019">
    <property type="entry name" value="DUF4508"/>
</dbReference>
<dbReference type="EMBL" id="JBBCAQ010000019">
    <property type="protein sequence ID" value="KAK7595182.1"/>
    <property type="molecule type" value="Genomic_DNA"/>
</dbReference>
<evidence type="ECO:0000313" key="3">
    <source>
        <dbReference type="Proteomes" id="UP001367676"/>
    </source>
</evidence>
<evidence type="ECO:0000313" key="2">
    <source>
        <dbReference type="EMBL" id="KAK7595182.1"/>
    </source>
</evidence>
<dbReference type="PANTHER" id="PTHR16260">
    <property type="entry name" value="SIMILAR TO 1700123O20RIK PROTEIN"/>
    <property type="match status" value="1"/>
</dbReference>
<evidence type="ECO:0000256" key="1">
    <source>
        <dbReference type="SAM" id="MobiDB-lite"/>
    </source>
</evidence>
<feature type="compositionally biased region" description="Polar residues" evidence="1">
    <location>
        <begin position="120"/>
        <end position="130"/>
    </location>
</feature>
<feature type="region of interest" description="Disordered" evidence="1">
    <location>
        <begin position="111"/>
        <end position="130"/>
    </location>
</feature>
<dbReference type="PANTHER" id="PTHR16260:SF3">
    <property type="entry name" value="CHROMOSOME 14 OPEN READING FRAME 119-LIKE-RELATED"/>
    <property type="match status" value="1"/>
</dbReference>
<keyword evidence="3" id="KW-1185">Reference proteome</keyword>
<dbReference type="Proteomes" id="UP001367676">
    <property type="component" value="Unassembled WGS sequence"/>
</dbReference>
<proteinExistence type="predicted"/>
<sequence length="130" mass="15022">MGSGDAYTPATPAQIRYIIQWFQEWGEMQRSDFLPILMQKFNQNGNINGLITDMDSCNVEDRPPSIFQCRMKLFKEWADTWSQPEKEQLLNELRSIDQDFVGKFENQGTENVESMEEVVTNGNTETVSES</sequence>
<accession>A0AAN9Y6H4</accession>
<organism evidence="2 3">
    <name type="scientific">Parthenolecanium corni</name>
    <dbReference type="NCBI Taxonomy" id="536013"/>
    <lineage>
        <taxon>Eukaryota</taxon>
        <taxon>Metazoa</taxon>
        <taxon>Ecdysozoa</taxon>
        <taxon>Arthropoda</taxon>
        <taxon>Hexapoda</taxon>
        <taxon>Insecta</taxon>
        <taxon>Pterygota</taxon>
        <taxon>Neoptera</taxon>
        <taxon>Paraneoptera</taxon>
        <taxon>Hemiptera</taxon>
        <taxon>Sternorrhyncha</taxon>
        <taxon>Coccoidea</taxon>
        <taxon>Coccidae</taxon>
        <taxon>Parthenolecanium</taxon>
    </lineage>
</organism>
<dbReference type="AlphaFoldDB" id="A0AAN9Y6H4"/>